<reference evidence="4" key="1">
    <citation type="journal article" date="2019" name="Int. J. Syst. Evol. Microbiol.">
        <title>The Global Catalogue of Microorganisms (GCM) 10K type strain sequencing project: providing services to taxonomists for standard genome sequencing and annotation.</title>
        <authorList>
            <consortium name="The Broad Institute Genomics Platform"/>
            <consortium name="The Broad Institute Genome Sequencing Center for Infectious Disease"/>
            <person name="Wu L."/>
            <person name="Ma J."/>
        </authorList>
    </citation>
    <scope>NUCLEOTIDE SEQUENCE [LARGE SCALE GENOMIC DNA]</scope>
    <source>
        <strain evidence="4">CCUG 56752</strain>
    </source>
</reference>
<dbReference type="InterPro" id="IPR014907">
    <property type="entry name" value="BT4734-like_N"/>
</dbReference>
<evidence type="ECO:0000259" key="2">
    <source>
        <dbReference type="Pfam" id="PF08800"/>
    </source>
</evidence>
<dbReference type="EMBL" id="JBHTIV010000003">
    <property type="protein sequence ID" value="MFD0931285.1"/>
    <property type="molecule type" value="Genomic_DNA"/>
</dbReference>
<dbReference type="RefSeq" id="WP_379656622.1">
    <property type="nucleotide sequence ID" value="NZ_JBHTIV010000003.1"/>
</dbReference>
<dbReference type="Pfam" id="PF08800">
    <property type="entry name" value="BT4734-like_N"/>
    <property type="match status" value="1"/>
</dbReference>
<sequence>MGIKNNSLVRENSNDRTTDLTDLEKFMRTDCIPSYRWKESNSEEKQVDDTVSIFNSVKDPKVKDEISIESVLSNIKVGRTHKSTIFKARKAGKNTSLYDHLKTTQILTFSPNASFYEKRAVKNLKELTGLMYLDLDNCTELEASPFIYASWLSLSGTGRGILVRTKGVNTHNFKDAYHSVAKELGIEADPQCVDITRQVVLSYDPDIFINKSSQTFIYKEGISKEEEIESTNTPLEVALKKEKREKCDLKGGASTEHTRWNDLDNYDLKGKEYVIFDEKKYFSKAFVPQRIPTGRRHITVSSSLHQLTALNLNWSDQRIENLVNNLNSYCDEPLPKHEIQRILANLLKKKKSGDLKPIKNFPRYVIFSDKIPKKEKQSIGGRIGGKISGKIRREETIAKIQKCLNDWDIQQGKATNKAIAKCAGIAHKTMDKYSKQFKEQKEEINKKVKDEEIKNLKKEGNRGTSEEK</sequence>
<dbReference type="Proteomes" id="UP001597049">
    <property type="component" value="Unassembled WGS sequence"/>
</dbReference>
<proteinExistence type="predicted"/>
<protein>
    <submittedName>
        <fullName evidence="3">BT4734/BF3469 family protein</fullName>
    </submittedName>
</protein>
<keyword evidence="1" id="KW-0175">Coiled coil</keyword>
<gene>
    <name evidence="3" type="ORF">ACFQ0R_01605</name>
</gene>
<name>A0ABW3GL92_9FLAO</name>
<organism evidence="3 4">
    <name type="scientific">Psychroflexus salinarum</name>
    <dbReference type="NCBI Taxonomy" id="546024"/>
    <lineage>
        <taxon>Bacteria</taxon>
        <taxon>Pseudomonadati</taxon>
        <taxon>Bacteroidota</taxon>
        <taxon>Flavobacteriia</taxon>
        <taxon>Flavobacteriales</taxon>
        <taxon>Flavobacteriaceae</taxon>
        <taxon>Psychroflexus</taxon>
    </lineage>
</organism>
<feature type="domain" description="BT4734-like N-terminal" evidence="2">
    <location>
        <begin position="108"/>
        <end position="208"/>
    </location>
</feature>
<keyword evidence="4" id="KW-1185">Reference proteome</keyword>
<accession>A0ABW3GL92</accession>
<evidence type="ECO:0000313" key="4">
    <source>
        <dbReference type="Proteomes" id="UP001597049"/>
    </source>
</evidence>
<evidence type="ECO:0000313" key="3">
    <source>
        <dbReference type="EMBL" id="MFD0931285.1"/>
    </source>
</evidence>
<comment type="caution">
    <text evidence="3">The sequence shown here is derived from an EMBL/GenBank/DDBJ whole genome shotgun (WGS) entry which is preliminary data.</text>
</comment>
<evidence type="ECO:0000256" key="1">
    <source>
        <dbReference type="SAM" id="Coils"/>
    </source>
</evidence>
<feature type="coiled-coil region" evidence="1">
    <location>
        <begin position="430"/>
        <end position="459"/>
    </location>
</feature>